<proteinExistence type="inferred from homology"/>
<dbReference type="GeneID" id="34234382"/>
<evidence type="ECO:0000256" key="6">
    <source>
        <dbReference type="ARBA" id="ARBA00023136"/>
    </source>
</evidence>
<evidence type="ECO:0000256" key="5">
    <source>
        <dbReference type="ARBA" id="ARBA00022989"/>
    </source>
</evidence>
<comment type="similarity">
    <text evidence="2">Belongs to the chromate ion transporter (CHR) (TC 2.A.51) family.</text>
</comment>
<feature type="transmembrane region" description="Helical" evidence="7">
    <location>
        <begin position="67"/>
        <end position="86"/>
    </location>
</feature>
<evidence type="ECO:0000256" key="7">
    <source>
        <dbReference type="SAM" id="Phobius"/>
    </source>
</evidence>
<dbReference type="GO" id="GO:0005886">
    <property type="term" value="C:plasma membrane"/>
    <property type="evidence" value="ECO:0007669"/>
    <property type="project" value="UniProtKB-SubCell"/>
</dbReference>
<keyword evidence="5 7" id="KW-1133">Transmembrane helix</keyword>
<feature type="transmembrane region" description="Helical" evidence="7">
    <location>
        <begin position="265"/>
        <end position="287"/>
    </location>
</feature>
<dbReference type="Pfam" id="PF02417">
    <property type="entry name" value="Chromate_transp"/>
    <property type="match status" value="2"/>
</dbReference>
<dbReference type="Proteomes" id="UP000199002">
    <property type="component" value="Unassembled WGS sequence"/>
</dbReference>
<evidence type="ECO:0000313" key="8">
    <source>
        <dbReference type="EMBL" id="SEA84926.1"/>
    </source>
</evidence>
<keyword evidence="6 7" id="KW-0472">Membrane</keyword>
<feature type="transmembrane region" description="Helical" evidence="7">
    <location>
        <begin position="327"/>
        <end position="348"/>
    </location>
</feature>
<keyword evidence="3" id="KW-1003">Cell membrane</keyword>
<evidence type="ECO:0000313" key="9">
    <source>
        <dbReference type="Proteomes" id="UP000199002"/>
    </source>
</evidence>
<keyword evidence="4 7" id="KW-0812">Transmembrane</keyword>
<evidence type="ECO:0000256" key="4">
    <source>
        <dbReference type="ARBA" id="ARBA00022692"/>
    </source>
</evidence>
<feature type="transmembrane region" description="Helical" evidence="7">
    <location>
        <begin position="160"/>
        <end position="189"/>
    </location>
</feature>
<feature type="transmembrane region" description="Helical" evidence="7">
    <location>
        <begin position="354"/>
        <end position="373"/>
    </location>
</feature>
<dbReference type="InterPro" id="IPR003370">
    <property type="entry name" value="Chromate_transpt"/>
</dbReference>
<dbReference type="PANTHER" id="PTHR33567">
    <property type="entry name" value="CHROMATE ION TRANSPORTER (EUROFUNG)"/>
    <property type="match status" value="1"/>
</dbReference>
<dbReference type="PANTHER" id="PTHR33567:SF3">
    <property type="entry name" value="CHROMATE ION TRANSPORTER (EUROFUNG)"/>
    <property type="match status" value="1"/>
</dbReference>
<feature type="transmembrane region" description="Helical" evidence="7">
    <location>
        <begin position="380"/>
        <end position="397"/>
    </location>
</feature>
<dbReference type="AlphaFoldDB" id="A0A1H4EIZ7"/>
<organism evidence="8 9">
    <name type="scientific">Acidovorax soli</name>
    <dbReference type="NCBI Taxonomy" id="592050"/>
    <lineage>
        <taxon>Bacteria</taxon>
        <taxon>Pseudomonadati</taxon>
        <taxon>Pseudomonadota</taxon>
        <taxon>Betaproteobacteria</taxon>
        <taxon>Burkholderiales</taxon>
        <taxon>Comamonadaceae</taxon>
        <taxon>Acidovorax</taxon>
    </lineage>
</organism>
<gene>
    <name evidence="8" type="ORF">SAMN05421875_13615</name>
</gene>
<feature type="transmembrane region" description="Helical" evidence="7">
    <location>
        <begin position="92"/>
        <end position="115"/>
    </location>
</feature>
<sequence>MNSSPSIPSAEQATALSSYTLWQLVRYMLRLGTLGFGGPVALVGYMYRDLVEQRHWISDADYKEGMALAQLMPGPLAAQLAIYLGYVHFRLWGATLVGLAFVLPSFVMVVALGAAYKAYGGISWMQAVFYGVGASVIGIIALSAYKLTTKSVGKDRLLGAIYLVSAGVTIATQSEVIWIFLGAGLLVWAVRGPLKRTGGQLHSMAWVAPIAGALSLENLDWHKLGQIAAYFTYAGAFVFGSGLAIVPFLYGGVVREYAWLTDRQFVDAVAVAMITPGPVVITTGFIGFLTSGFWGAVVAAAATFLPCYLLTVIPAPYFKKHGKHPGVVAFVDGVTAAAVGAIAGAVVVLGQRSIVDLPTAALFLATAAVLWRFKKLPEPVVVLAAALIGLAVYPLVAHA</sequence>
<dbReference type="RefSeq" id="WP_092700633.1">
    <property type="nucleotide sequence ID" value="NZ_CAXIQL010000074.1"/>
</dbReference>
<evidence type="ECO:0000256" key="2">
    <source>
        <dbReference type="ARBA" id="ARBA00005262"/>
    </source>
</evidence>
<dbReference type="EMBL" id="FNQJ01000036">
    <property type="protein sequence ID" value="SEA84926.1"/>
    <property type="molecule type" value="Genomic_DNA"/>
</dbReference>
<feature type="transmembrane region" description="Helical" evidence="7">
    <location>
        <begin position="127"/>
        <end position="148"/>
    </location>
</feature>
<evidence type="ECO:0000256" key="3">
    <source>
        <dbReference type="ARBA" id="ARBA00022475"/>
    </source>
</evidence>
<dbReference type="PIRSF" id="PIRSF004810">
    <property type="entry name" value="ChrA"/>
    <property type="match status" value="1"/>
</dbReference>
<accession>A0A1H4EIZ7</accession>
<dbReference type="STRING" id="592050.SAMN05421875_13615"/>
<feature type="transmembrane region" description="Helical" evidence="7">
    <location>
        <begin position="231"/>
        <end position="253"/>
    </location>
</feature>
<reference evidence="9" key="1">
    <citation type="submission" date="2016-10" db="EMBL/GenBank/DDBJ databases">
        <authorList>
            <person name="Varghese N."/>
            <person name="Submissions S."/>
        </authorList>
    </citation>
    <scope>NUCLEOTIDE SEQUENCE [LARGE SCALE GENOMIC DNA]</scope>
    <source>
        <strain evidence="9">DSM 25157</strain>
    </source>
</reference>
<feature type="transmembrane region" description="Helical" evidence="7">
    <location>
        <begin position="27"/>
        <end position="47"/>
    </location>
</feature>
<dbReference type="NCBIfam" id="TIGR00937">
    <property type="entry name" value="2A51"/>
    <property type="match status" value="1"/>
</dbReference>
<comment type="subcellular location">
    <subcellularLocation>
        <location evidence="1">Cell membrane</location>
        <topology evidence="1">Multi-pass membrane protein</topology>
    </subcellularLocation>
</comment>
<keyword evidence="9" id="KW-1185">Reference proteome</keyword>
<feature type="transmembrane region" description="Helical" evidence="7">
    <location>
        <begin position="293"/>
        <end position="315"/>
    </location>
</feature>
<dbReference type="InterPro" id="IPR014047">
    <property type="entry name" value="Chr_Tranpt_l_chain"/>
</dbReference>
<dbReference type="GO" id="GO:0015109">
    <property type="term" value="F:chromate transmembrane transporter activity"/>
    <property type="evidence" value="ECO:0007669"/>
    <property type="project" value="InterPro"/>
</dbReference>
<evidence type="ECO:0000256" key="1">
    <source>
        <dbReference type="ARBA" id="ARBA00004651"/>
    </source>
</evidence>
<protein>
    <submittedName>
        <fullName evidence="8">Chromate transporter</fullName>
    </submittedName>
</protein>
<name>A0A1H4EIZ7_9BURK</name>